<evidence type="ECO:0000256" key="8">
    <source>
        <dbReference type="ARBA" id="ARBA00022679"/>
    </source>
</evidence>
<evidence type="ECO:0000256" key="2">
    <source>
        <dbReference type="ARBA" id="ARBA00001966"/>
    </source>
</evidence>
<keyword evidence="12" id="KW-0902">Two-component regulatory system</keyword>
<keyword evidence="7" id="KW-0963">Cytoplasm</keyword>
<evidence type="ECO:0000256" key="5">
    <source>
        <dbReference type="ARBA" id="ARBA00017322"/>
    </source>
</evidence>
<comment type="subcellular location">
    <subcellularLocation>
        <location evidence="3">Cytoplasm</location>
    </subcellularLocation>
</comment>
<protein>
    <recommendedName>
        <fullName evidence="5">Oxygen sensor histidine kinase NreB</fullName>
        <ecNumber evidence="4">2.7.13.3</ecNumber>
    </recommendedName>
    <alternativeName>
        <fullName evidence="15">Nitrogen regulation protein B</fullName>
    </alternativeName>
</protein>
<dbReference type="CDD" id="cd16917">
    <property type="entry name" value="HATPase_UhpB-NarQ-NarX-like"/>
    <property type="match status" value="1"/>
</dbReference>
<accession>A0A7X2LV09</accession>
<dbReference type="Pfam" id="PF07730">
    <property type="entry name" value="HisKA_3"/>
    <property type="match status" value="1"/>
</dbReference>
<dbReference type="PANTHER" id="PTHR24421">
    <property type="entry name" value="NITRATE/NITRITE SENSOR PROTEIN NARX-RELATED"/>
    <property type="match status" value="1"/>
</dbReference>
<evidence type="ECO:0000256" key="13">
    <source>
        <dbReference type="ARBA" id="ARBA00023014"/>
    </source>
</evidence>
<sequence length="251" mass="27430">MPMQASHVQLLSGSTLLLTTVLLLWRCYLLAMAVRSLRAQCERARQDERRRIAADIHDDLGQNLLTLKLDLATLRRQPVRADQAAHLERMSAHIDVTSRSLRAIINGLHPVALEQGLRCAVERQLHEFARANGIEFNLEDTCYHSDGAGPAEATVLRVLQESLSNIARHAQASEVRIALARDENQLSLTVHDNGVGMPDGPVRRGLGLMGMERRVADAGGWLALASTPGHGTALTVAVPNARGFAQHQACQ</sequence>
<dbReference type="InterPro" id="IPR003594">
    <property type="entry name" value="HATPase_dom"/>
</dbReference>
<dbReference type="SMART" id="SM00387">
    <property type="entry name" value="HATPase_c"/>
    <property type="match status" value="1"/>
</dbReference>
<dbReference type="Gene3D" id="1.20.5.1930">
    <property type="match status" value="1"/>
</dbReference>
<evidence type="ECO:0000256" key="7">
    <source>
        <dbReference type="ARBA" id="ARBA00022490"/>
    </source>
</evidence>
<comment type="caution">
    <text evidence="17">The sequence shown here is derived from an EMBL/GenBank/DDBJ whole genome shotgun (WGS) entry which is preliminary data.</text>
</comment>
<comment type="catalytic activity">
    <reaction evidence="1">
        <text>ATP + protein L-histidine = ADP + protein N-phospho-L-histidine.</text>
        <dbReference type="EC" id="2.7.13.3"/>
    </reaction>
</comment>
<dbReference type="PRINTS" id="PR00344">
    <property type="entry name" value="BCTRLSENSOR"/>
</dbReference>
<keyword evidence="13" id="KW-0411">Iron-sulfur</keyword>
<evidence type="ECO:0000256" key="1">
    <source>
        <dbReference type="ARBA" id="ARBA00000085"/>
    </source>
</evidence>
<evidence type="ECO:0000256" key="15">
    <source>
        <dbReference type="ARBA" id="ARBA00030800"/>
    </source>
</evidence>
<keyword evidence="6" id="KW-0004">4Fe-4S</keyword>
<dbReference type="PROSITE" id="PS50109">
    <property type="entry name" value="HIS_KIN"/>
    <property type="match status" value="1"/>
</dbReference>
<keyword evidence="8" id="KW-0808">Transferase</keyword>
<dbReference type="GO" id="GO:0046872">
    <property type="term" value="F:metal ion binding"/>
    <property type="evidence" value="ECO:0007669"/>
    <property type="project" value="UniProtKB-KW"/>
</dbReference>
<dbReference type="Pfam" id="PF02518">
    <property type="entry name" value="HATPase_c"/>
    <property type="match status" value="1"/>
</dbReference>
<evidence type="ECO:0000256" key="12">
    <source>
        <dbReference type="ARBA" id="ARBA00023012"/>
    </source>
</evidence>
<comment type="cofactor">
    <cofactor evidence="2">
        <name>[4Fe-4S] cluster</name>
        <dbReference type="ChEBI" id="CHEBI:49883"/>
    </cofactor>
</comment>
<evidence type="ECO:0000259" key="16">
    <source>
        <dbReference type="PROSITE" id="PS50109"/>
    </source>
</evidence>
<gene>
    <name evidence="17" type="ORF">GJ700_31430</name>
</gene>
<organism evidence="17 18">
    <name type="scientific">Pseudoduganella rivuli</name>
    <dbReference type="NCBI Taxonomy" id="2666085"/>
    <lineage>
        <taxon>Bacteria</taxon>
        <taxon>Pseudomonadati</taxon>
        <taxon>Pseudomonadota</taxon>
        <taxon>Betaproteobacteria</taxon>
        <taxon>Burkholderiales</taxon>
        <taxon>Oxalobacteraceae</taxon>
        <taxon>Telluria group</taxon>
        <taxon>Pseudoduganella</taxon>
    </lineage>
</organism>
<evidence type="ECO:0000256" key="10">
    <source>
        <dbReference type="ARBA" id="ARBA00022777"/>
    </source>
</evidence>
<dbReference type="EMBL" id="WKJJ01000029">
    <property type="protein sequence ID" value="MRV76230.1"/>
    <property type="molecule type" value="Genomic_DNA"/>
</dbReference>
<evidence type="ECO:0000256" key="11">
    <source>
        <dbReference type="ARBA" id="ARBA00023004"/>
    </source>
</evidence>
<evidence type="ECO:0000256" key="14">
    <source>
        <dbReference type="ARBA" id="ARBA00024827"/>
    </source>
</evidence>
<dbReference type="SUPFAM" id="SSF55874">
    <property type="entry name" value="ATPase domain of HSP90 chaperone/DNA topoisomerase II/histidine kinase"/>
    <property type="match status" value="1"/>
</dbReference>
<evidence type="ECO:0000256" key="6">
    <source>
        <dbReference type="ARBA" id="ARBA00022485"/>
    </source>
</evidence>
<dbReference type="InterPro" id="IPR036890">
    <property type="entry name" value="HATPase_C_sf"/>
</dbReference>
<dbReference type="AlphaFoldDB" id="A0A7X2LV09"/>
<dbReference type="InterPro" id="IPR004358">
    <property type="entry name" value="Sig_transdc_His_kin-like_C"/>
</dbReference>
<keyword evidence="18" id="KW-1185">Reference proteome</keyword>
<dbReference type="GO" id="GO:0046983">
    <property type="term" value="F:protein dimerization activity"/>
    <property type="evidence" value="ECO:0007669"/>
    <property type="project" value="InterPro"/>
</dbReference>
<dbReference type="GO" id="GO:0051539">
    <property type="term" value="F:4 iron, 4 sulfur cluster binding"/>
    <property type="evidence" value="ECO:0007669"/>
    <property type="project" value="UniProtKB-KW"/>
</dbReference>
<dbReference type="InterPro" id="IPR011712">
    <property type="entry name" value="Sig_transdc_His_kin_sub3_dim/P"/>
</dbReference>
<comment type="function">
    <text evidence="14">Member of the two-component regulatory system NreB/NreC involved in the control of dissimilatory nitrate/nitrite reduction in response to oxygen. NreB functions as a direct oxygen sensor histidine kinase which is autophosphorylated, in the absence of oxygen, probably at the conserved histidine residue, and transfers its phosphate group probably to a conserved aspartate residue of NreC. NreB/NreC activates the expression of the nitrate (narGHJI) and nitrite (nir) reductase operons, as well as the putative nitrate transporter gene narT.</text>
</comment>
<dbReference type="GO" id="GO:0000155">
    <property type="term" value="F:phosphorelay sensor kinase activity"/>
    <property type="evidence" value="ECO:0007669"/>
    <property type="project" value="InterPro"/>
</dbReference>
<feature type="domain" description="Histidine kinase" evidence="16">
    <location>
        <begin position="55"/>
        <end position="242"/>
    </location>
</feature>
<dbReference type="InterPro" id="IPR050482">
    <property type="entry name" value="Sensor_HK_TwoCompSys"/>
</dbReference>
<keyword evidence="9" id="KW-0479">Metal-binding</keyword>
<evidence type="ECO:0000313" key="17">
    <source>
        <dbReference type="EMBL" id="MRV76230.1"/>
    </source>
</evidence>
<name>A0A7X2LV09_9BURK</name>
<keyword evidence="11" id="KW-0408">Iron</keyword>
<evidence type="ECO:0000256" key="3">
    <source>
        <dbReference type="ARBA" id="ARBA00004496"/>
    </source>
</evidence>
<dbReference type="InterPro" id="IPR005467">
    <property type="entry name" value="His_kinase_dom"/>
</dbReference>
<dbReference type="GO" id="GO:0016020">
    <property type="term" value="C:membrane"/>
    <property type="evidence" value="ECO:0007669"/>
    <property type="project" value="InterPro"/>
</dbReference>
<dbReference type="GO" id="GO:0005737">
    <property type="term" value="C:cytoplasm"/>
    <property type="evidence" value="ECO:0007669"/>
    <property type="project" value="UniProtKB-SubCell"/>
</dbReference>
<evidence type="ECO:0000313" key="18">
    <source>
        <dbReference type="Proteomes" id="UP000446768"/>
    </source>
</evidence>
<keyword evidence="10 17" id="KW-0418">Kinase</keyword>
<evidence type="ECO:0000256" key="4">
    <source>
        <dbReference type="ARBA" id="ARBA00012438"/>
    </source>
</evidence>
<dbReference type="PANTHER" id="PTHR24421:SF59">
    <property type="entry name" value="OXYGEN SENSOR HISTIDINE KINASE NREB"/>
    <property type="match status" value="1"/>
</dbReference>
<proteinExistence type="predicted"/>
<dbReference type="EC" id="2.7.13.3" evidence="4"/>
<evidence type="ECO:0000256" key="9">
    <source>
        <dbReference type="ARBA" id="ARBA00022723"/>
    </source>
</evidence>
<reference evidence="17 18" key="1">
    <citation type="submission" date="2019-11" db="EMBL/GenBank/DDBJ databases">
        <title>Novel species isolated from a subtropical stream in China.</title>
        <authorList>
            <person name="Lu H."/>
        </authorList>
    </citation>
    <scope>NUCLEOTIDE SEQUENCE [LARGE SCALE GENOMIC DNA]</scope>
    <source>
        <strain evidence="17 18">FT92W</strain>
    </source>
</reference>
<dbReference type="Proteomes" id="UP000446768">
    <property type="component" value="Unassembled WGS sequence"/>
</dbReference>
<dbReference type="Gene3D" id="3.30.565.10">
    <property type="entry name" value="Histidine kinase-like ATPase, C-terminal domain"/>
    <property type="match status" value="1"/>
</dbReference>